<keyword evidence="3" id="KW-1185">Reference proteome</keyword>
<evidence type="ECO:0000256" key="1">
    <source>
        <dbReference type="SAM" id="MobiDB-lite"/>
    </source>
</evidence>
<name>A0A6G1C2J0_9ORYZ</name>
<sequence length="65" mass="6756">MGGGHHATPPVEGSRRGEGRNSVPFRRRGGDGLGGEKLVSEGGNGDRRHDASSAMKQKPEEGADC</sequence>
<proteinExistence type="predicted"/>
<reference evidence="2 3" key="1">
    <citation type="submission" date="2019-11" db="EMBL/GenBank/DDBJ databases">
        <title>Whole genome sequence of Oryza granulata.</title>
        <authorList>
            <person name="Li W."/>
        </authorList>
    </citation>
    <scope>NUCLEOTIDE SEQUENCE [LARGE SCALE GENOMIC DNA]</scope>
    <source>
        <strain evidence="3">cv. Menghai</strain>
        <tissue evidence="2">Leaf</tissue>
    </source>
</reference>
<evidence type="ECO:0000313" key="3">
    <source>
        <dbReference type="Proteomes" id="UP000479710"/>
    </source>
</evidence>
<gene>
    <name evidence="2" type="ORF">E2562_038790</name>
</gene>
<feature type="region of interest" description="Disordered" evidence="1">
    <location>
        <begin position="1"/>
        <end position="65"/>
    </location>
</feature>
<accession>A0A6G1C2J0</accession>
<feature type="compositionally biased region" description="Basic and acidic residues" evidence="1">
    <location>
        <begin position="44"/>
        <end position="65"/>
    </location>
</feature>
<dbReference type="Proteomes" id="UP000479710">
    <property type="component" value="Unassembled WGS sequence"/>
</dbReference>
<comment type="caution">
    <text evidence="2">The sequence shown here is derived from an EMBL/GenBank/DDBJ whole genome shotgun (WGS) entry which is preliminary data.</text>
</comment>
<dbReference type="AlphaFoldDB" id="A0A6G1C2J0"/>
<evidence type="ECO:0000313" key="2">
    <source>
        <dbReference type="EMBL" id="KAF0894400.1"/>
    </source>
</evidence>
<dbReference type="EMBL" id="SPHZ02000011">
    <property type="protein sequence ID" value="KAF0894400.1"/>
    <property type="molecule type" value="Genomic_DNA"/>
</dbReference>
<protein>
    <submittedName>
        <fullName evidence="2">Uncharacterized protein</fullName>
    </submittedName>
</protein>
<organism evidence="2 3">
    <name type="scientific">Oryza meyeriana var. granulata</name>
    <dbReference type="NCBI Taxonomy" id="110450"/>
    <lineage>
        <taxon>Eukaryota</taxon>
        <taxon>Viridiplantae</taxon>
        <taxon>Streptophyta</taxon>
        <taxon>Embryophyta</taxon>
        <taxon>Tracheophyta</taxon>
        <taxon>Spermatophyta</taxon>
        <taxon>Magnoliopsida</taxon>
        <taxon>Liliopsida</taxon>
        <taxon>Poales</taxon>
        <taxon>Poaceae</taxon>
        <taxon>BOP clade</taxon>
        <taxon>Oryzoideae</taxon>
        <taxon>Oryzeae</taxon>
        <taxon>Oryzinae</taxon>
        <taxon>Oryza</taxon>
        <taxon>Oryza meyeriana</taxon>
    </lineage>
</organism>